<evidence type="ECO:0000256" key="1">
    <source>
        <dbReference type="SAM" id="SignalP"/>
    </source>
</evidence>
<dbReference type="InterPro" id="IPR012334">
    <property type="entry name" value="Pectin_lyas_fold"/>
</dbReference>
<feature type="signal peptide" evidence="1">
    <location>
        <begin position="1"/>
        <end position="33"/>
    </location>
</feature>
<keyword evidence="1" id="KW-0732">Signal</keyword>
<proteinExistence type="predicted"/>
<dbReference type="SUPFAM" id="SSF51126">
    <property type="entry name" value="Pectin lyase-like"/>
    <property type="match status" value="1"/>
</dbReference>
<name>A0AAV3XT81_9CYAN</name>
<dbReference type="InterPro" id="IPR008638">
    <property type="entry name" value="FhaB/CdiA-like_TPS"/>
</dbReference>
<dbReference type="EMBL" id="BLAY01000361">
    <property type="protein sequence ID" value="GET44459.1"/>
    <property type="molecule type" value="Genomic_DNA"/>
</dbReference>
<comment type="caution">
    <text evidence="3">The sequence shown here is derived from an EMBL/GenBank/DDBJ whole genome shotgun (WGS) entry which is preliminary data.</text>
</comment>
<feature type="domain" description="Filamentous haemagglutinin FhaB/tRNA nuclease CdiA-like TPS" evidence="2">
    <location>
        <begin position="38"/>
        <end position="149"/>
    </location>
</feature>
<protein>
    <submittedName>
        <fullName evidence="3">Filamentous hemagglutinin outer membrane protein</fullName>
    </submittedName>
</protein>
<dbReference type="Gene3D" id="2.160.20.10">
    <property type="entry name" value="Single-stranded right-handed beta-helix, Pectin lyase-like"/>
    <property type="match status" value="1"/>
</dbReference>
<dbReference type="Pfam" id="PF05860">
    <property type="entry name" value="TPS"/>
    <property type="match status" value="1"/>
</dbReference>
<reference evidence="3" key="1">
    <citation type="submission" date="2019-10" db="EMBL/GenBank/DDBJ databases">
        <title>Draft genome sequece of Microseira wollei NIES-4236.</title>
        <authorList>
            <person name="Yamaguchi H."/>
            <person name="Suzuki S."/>
            <person name="Kawachi M."/>
        </authorList>
    </citation>
    <scope>NUCLEOTIDE SEQUENCE</scope>
    <source>
        <strain evidence="3">NIES-4236</strain>
    </source>
</reference>
<dbReference type="SMART" id="SM00912">
    <property type="entry name" value="Haemagg_act"/>
    <property type="match status" value="1"/>
</dbReference>
<dbReference type="AlphaFoldDB" id="A0AAV3XT81"/>
<gene>
    <name evidence="3" type="ORF">MiSe_92880</name>
</gene>
<accession>A0AAV3XT81</accession>
<feature type="chain" id="PRO_5043595846" evidence="1">
    <location>
        <begin position="34"/>
        <end position="462"/>
    </location>
</feature>
<dbReference type="NCBIfam" id="TIGR01901">
    <property type="entry name" value="adhes_NPXG"/>
    <property type="match status" value="1"/>
</dbReference>
<keyword evidence="4" id="KW-1185">Reference proteome</keyword>
<evidence type="ECO:0000313" key="3">
    <source>
        <dbReference type="EMBL" id="GET44459.1"/>
    </source>
</evidence>
<organism evidence="3 4">
    <name type="scientific">Microseira wollei NIES-4236</name>
    <dbReference type="NCBI Taxonomy" id="2530354"/>
    <lineage>
        <taxon>Bacteria</taxon>
        <taxon>Bacillati</taxon>
        <taxon>Cyanobacteriota</taxon>
        <taxon>Cyanophyceae</taxon>
        <taxon>Oscillatoriophycideae</taxon>
        <taxon>Aerosakkonematales</taxon>
        <taxon>Aerosakkonemataceae</taxon>
        <taxon>Microseira</taxon>
    </lineage>
</organism>
<evidence type="ECO:0000259" key="2">
    <source>
        <dbReference type="SMART" id="SM00912"/>
    </source>
</evidence>
<sequence>MLPLSLIKAFSSRFWLTGDILLLCFVTNSPTQAQIVPDATLPVNSTVTPIGNTNTIEGKTTAGGNLFHSFREFSIPTGAEAFFNNAVDIQNIFTRVTGGNISHIDGLILANGTANLFLLNPNGIIFGPNARLNIGGSFFGSTASSIRFADGTFFSATAAQTTPLLTINVPIGLQYGSRAGTVEVQGSNLQVQPGRTLALFGGNVSLSNGILLAPGGRVELGGVASEGTVGLGINGNIGNLSFPDGIGRADVSLSNGSRVNVRAGGGGSMAINASKLDILQKSGLQAGIASELGSIDSRAGNIEINATGVVAIANDSFIINSVQSGGIGDAGGIEISTGSLAIARGARLSASTFGQGDAGTVKITASDTVSFDAGNAFSRVEKGAVGKGGGIKITTNSLLVTGGARLSASTFGQGLSSRPKASLAHSSPILLPQRATSPPLGQILSSAAPCKSILPMLTPVPV</sequence>
<evidence type="ECO:0000313" key="4">
    <source>
        <dbReference type="Proteomes" id="UP001050975"/>
    </source>
</evidence>
<dbReference type="InterPro" id="IPR011050">
    <property type="entry name" value="Pectin_lyase_fold/virulence"/>
</dbReference>
<dbReference type="Proteomes" id="UP001050975">
    <property type="component" value="Unassembled WGS sequence"/>
</dbReference>